<keyword evidence="2" id="KW-1185">Reference proteome</keyword>
<dbReference type="Proteomes" id="UP000507245">
    <property type="component" value="Unassembled WGS sequence"/>
</dbReference>
<reference evidence="2" key="1">
    <citation type="journal article" date="2020" name="Genome Biol.">
        <title>Gamete binning: chromosome-level and haplotype-resolved genome assembly enabled by high-throughput single-cell sequencing of gamete genomes.</title>
        <authorList>
            <person name="Campoy J.A."/>
            <person name="Sun H."/>
            <person name="Goel M."/>
            <person name="Jiao W.-B."/>
            <person name="Folz-Donahue K."/>
            <person name="Wang N."/>
            <person name="Rubio M."/>
            <person name="Liu C."/>
            <person name="Kukat C."/>
            <person name="Ruiz D."/>
            <person name="Huettel B."/>
            <person name="Schneeberger K."/>
        </authorList>
    </citation>
    <scope>NUCLEOTIDE SEQUENCE [LARGE SCALE GENOMIC DNA]</scope>
    <source>
        <strain evidence="2">cv. Rojo Pasion</strain>
    </source>
</reference>
<name>A0A6J5Y843_PRUAR</name>
<protein>
    <submittedName>
        <fullName evidence="1">Uncharacterized protein</fullName>
    </submittedName>
</protein>
<proteinExistence type="predicted"/>
<sequence>MSSPTIIPNDIIDEIKRSFGSRLVLTPHKRASVVIGSSDVADLFVGFIHSCAIMPMEIGQMGSHGSLP</sequence>
<gene>
    <name evidence="1" type="ORF">ORAREDHAP_LOCUS49481</name>
</gene>
<organism evidence="1 2">
    <name type="scientific">Prunus armeniaca</name>
    <name type="common">Apricot</name>
    <name type="synonym">Armeniaca vulgaris</name>
    <dbReference type="NCBI Taxonomy" id="36596"/>
    <lineage>
        <taxon>Eukaryota</taxon>
        <taxon>Viridiplantae</taxon>
        <taxon>Streptophyta</taxon>
        <taxon>Embryophyta</taxon>
        <taxon>Tracheophyta</taxon>
        <taxon>Spermatophyta</taxon>
        <taxon>Magnoliopsida</taxon>
        <taxon>eudicotyledons</taxon>
        <taxon>Gunneridae</taxon>
        <taxon>Pentapetalae</taxon>
        <taxon>rosids</taxon>
        <taxon>fabids</taxon>
        <taxon>Rosales</taxon>
        <taxon>Rosaceae</taxon>
        <taxon>Amygdaloideae</taxon>
        <taxon>Amygdaleae</taxon>
        <taxon>Prunus</taxon>
    </lineage>
</organism>
<evidence type="ECO:0000313" key="1">
    <source>
        <dbReference type="EMBL" id="CAB4320597.1"/>
    </source>
</evidence>
<dbReference type="AlphaFoldDB" id="A0A6J5Y843"/>
<evidence type="ECO:0000313" key="2">
    <source>
        <dbReference type="Proteomes" id="UP000507245"/>
    </source>
</evidence>
<dbReference type="EMBL" id="CAEKKB010000008">
    <property type="protein sequence ID" value="CAB4320597.1"/>
    <property type="molecule type" value="Genomic_DNA"/>
</dbReference>
<accession>A0A6J5Y843</accession>